<organism evidence="2 3">
    <name type="scientific">Candidatus Cryptobacteroides intestinavium</name>
    <dbReference type="NCBI Taxonomy" id="2840766"/>
    <lineage>
        <taxon>Bacteria</taxon>
        <taxon>Pseudomonadati</taxon>
        <taxon>Bacteroidota</taxon>
        <taxon>Bacteroidia</taxon>
        <taxon>Bacteroidales</taxon>
        <taxon>Candidatus Cryptobacteroides</taxon>
    </lineage>
</organism>
<feature type="signal peptide" evidence="1">
    <location>
        <begin position="1"/>
        <end position="23"/>
    </location>
</feature>
<dbReference type="EMBL" id="JADIMI010000004">
    <property type="protein sequence ID" value="MBO8451307.1"/>
    <property type="molecule type" value="Genomic_DNA"/>
</dbReference>
<evidence type="ECO:0000256" key="1">
    <source>
        <dbReference type="SAM" id="SignalP"/>
    </source>
</evidence>
<dbReference type="Pfam" id="PF12099">
    <property type="entry name" value="DUF3575"/>
    <property type="match status" value="1"/>
</dbReference>
<dbReference type="AlphaFoldDB" id="A0A9D9HIC3"/>
<reference evidence="2" key="2">
    <citation type="journal article" date="2021" name="PeerJ">
        <title>Extensive microbial diversity within the chicken gut microbiome revealed by metagenomics and culture.</title>
        <authorList>
            <person name="Gilroy R."/>
            <person name="Ravi A."/>
            <person name="Getino M."/>
            <person name="Pursley I."/>
            <person name="Horton D.L."/>
            <person name="Alikhan N.F."/>
            <person name="Baker D."/>
            <person name="Gharbi K."/>
            <person name="Hall N."/>
            <person name="Watson M."/>
            <person name="Adriaenssens E.M."/>
            <person name="Foster-Nyarko E."/>
            <person name="Jarju S."/>
            <person name="Secka A."/>
            <person name="Antonio M."/>
            <person name="Oren A."/>
            <person name="Chaudhuri R.R."/>
            <person name="La Ragione R."/>
            <person name="Hildebrand F."/>
            <person name="Pallen M.J."/>
        </authorList>
    </citation>
    <scope>NUCLEOTIDE SEQUENCE</scope>
    <source>
        <strain evidence="2">B1-20833</strain>
    </source>
</reference>
<feature type="chain" id="PRO_5038737959" evidence="1">
    <location>
        <begin position="24"/>
        <end position="422"/>
    </location>
</feature>
<evidence type="ECO:0000313" key="3">
    <source>
        <dbReference type="Proteomes" id="UP000823661"/>
    </source>
</evidence>
<sequence length="422" mass="47969">MRSIKHILLVLVSVLSVCYTGRAQEVEDSVKIFFRQGYSVLDPGIRDNRAALDRIADSLKTGWSDSIYVLQKIRVIGGASPEGSIPLNKRLSLKRANVLFGYLSRYGELPDSLTQFTFIGRDWWGLIRMVEADPKVPYREETLEFLRDIAVRCAGGEKLEDNNVGRLSRFKGGAPYRYMYAHHFPELRASSLHLYYKKIWNPIKLPPVMAIHDRLEVPVSGAAPFPDLIPVSRTPFYMGVKTNMLYDALLVPNIGVEFYLGKNWSIAGDWMYSWWNSDRVHWYWRTYGGGLTLRKWFGKEANDKPLTGHHIGVYGQVLTYDFEAGGRGYLGGEPLGNIFDGASFAAGVEYGYSLPIARRFNIDFTAGIGYLGGKYYEYDPVDNCYVWQATKKRRYVGPTKLEVSLVWLIGWNNYNRGKGGGR</sequence>
<proteinExistence type="predicted"/>
<dbReference type="Proteomes" id="UP000823661">
    <property type="component" value="Unassembled WGS sequence"/>
</dbReference>
<reference evidence="2" key="1">
    <citation type="submission" date="2020-10" db="EMBL/GenBank/DDBJ databases">
        <authorList>
            <person name="Gilroy R."/>
        </authorList>
    </citation>
    <scope>NUCLEOTIDE SEQUENCE</scope>
    <source>
        <strain evidence="2">B1-20833</strain>
    </source>
</reference>
<comment type="caution">
    <text evidence="2">The sequence shown here is derived from an EMBL/GenBank/DDBJ whole genome shotgun (WGS) entry which is preliminary data.</text>
</comment>
<dbReference type="InterPro" id="IPR036737">
    <property type="entry name" value="OmpA-like_sf"/>
</dbReference>
<protein>
    <submittedName>
        <fullName evidence="2">DUF3575 domain-containing protein</fullName>
    </submittedName>
</protein>
<gene>
    <name evidence="2" type="ORF">IAC06_00275</name>
</gene>
<dbReference type="InterPro" id="IPR021958">
    <property type="entry name" value="DUF3575"/>
</dbReference>
<name>A0A9D9HIC3_9BACT</name>
<keyword evidence="1" id="KW-0732">Signal</keyword>
<dbReference type="Gene3D" id="3.30.1330.60">
    <property type="entry name" value="OmpA-like domain"/>
    <property type="match status" value="1"/>
</dbReference>
<evidence type="ECO:0000313" key="2">
    <source>
        <dbReference type="EMBL" id="MBO8451307.1"/>
    </source>
</evidence>
<accession>A0A9D9HIC3</accession>
<dbReference type="SUPFAM" id="SSF103088">
    <property type="entry name" value="OmpA-like"/>
    <property type="match status" value="1"/>
</dbReference>